<name>F2EIT2_HORVV</name>
<protein>
    <submittedName>
        <fullName evidence="4">Predicted protein</fullName>
    </submittedName>
</protein>
<dbReference type="EnsemblPlants" id="HORVU.MOREX.r3.5HG0441560.1">
    <property type="protein sequence ID" value="HORVU.MOREX.r3.5HG0441560.1"/>
    <property type="gene ID" value="HORVU.MOREX.r3.5HG0441560"/>
</dbReference>
<dbReference type="ExpressionAtlas" id="F2EIT2">
    <property type="expression patterns" value="baseline"/>
</dbReference>
<dbReference type="GeneID" id="123394929"/>
<evidence type="ECO:0000256" key="2">
    <source>
        <dbReference type="SAM" id="MobiDB-lite"/>
    </source>
</evidence>
<reference evidence="5" key="4">
    <citation type="submission" date="2022-01" db="UniProtKB">
        <authorList>
            <consortium name="EnsemblPlants"/>
        </authorList>
    </citation>
    <scope>IDENTIFICATION</scope>
    <source>
        <strain evidence="5">subsp. vulgare</strain>
    </source>
</reference>
<dbReference type="Pfam" id="PF03469">
    <property type="entry name" value="XH"/>
    <property type="match status" value="1"/>
</dbReference>
<gene>
    <name evidence="5" type="primary">LOC123394929</name>
</gene>
<dbReference type="KEGG" id="hvg:123394929"/>
<evidence type="ECO:0000256" key="1">
    <source>
        <dbReference type="SAM" id="Coils"/>
    </source>
</evidence>
<reference evidence="6" key="2">
    <citation type="journal article" date="2012" name="Nature">
        <title>A physical, genetic and functional sequence assembly of the barley genome.</title>
        <authorList>
            <consortium name="The International Barley Genome Sequencing Consortium"/>
            <person name="Mayer K.F."/>
            <person name="Waugh R."/>
            <person name="Brown J.W."/>
            <person name="Schulman A."/>
            <person name="Langridge P."/>
            <person name="Platzer M."/>
            <person name="Fincher G.B."/>
            <person name="Muehlbauer G.J."/>
            <person name="Sato K."/>
            <person name="Close T.J."/>
            <person name="Wise R.P."/>
            <person name="Stein N."/>
        </authorList>
    </citation>
    <scope>NUCLEOTIDE SEQUENCE [LARGE SCALE GENOMIC DNA]</scope>
    <source>
        <strain evidence="6">cv. Morex</strain>
    </source>
</reference>
<evidence type="ECO:0000313" key="4">
    <source>
        <dbReference type="EMBL" id="BAK07254.1"/>
    </source>
</evidence>
<evidence type="ECO:0000313" key="5">
    <source>
        <dbReference type="EnsemblPlants" id="HORVU.MOREX.r3.5HG0441560.1"/>
    </source>
</evidence>
<dbReference type="AlphaFoldDB" id="F2EIT2"/>
<reference evidence="4" key="1">
    <citation type="journal article" date="2011" name="Plant Physiol.">
        <title>Comprehensive sequence analysis of 24,783 barley full-length cDNAs derived from 12 clone libraries.</title>
        <authorList>
            <person name="Matsumoto T."/>
            <person name="Tanaka T."/>
            <person name="Sakai H."/>
            <person name="Amano N."/>
            <person name="Kanamori H."/>
            <person name="Kurita K."/>
            <person name="Kikuta A."/>
            <person name="Kamiya K."/>
            <person name="Yamamoto M."/>
            <person name="Ikawa H."/>
            <person name="Fujii N."/>
            <person name="Hori K."/>
            <person name="Itoh T."/>
            <person name="Sato K."/>
        </authorList>
    </citation>
    <scope>NUCLEOTIDE SEQUENCE</scope>
    <source>
        <tissue evidence="4">Flower</tissue>
    </source>
</reference>
<feature type="compositionally biased region" description="Basic residues" evidence="2">
    <location>
        <begin position="144"/>
        <end position="155"/>
    </location>
</feature>
<evidence type="ECO:0000259" key="3">
    <source>
        <dbReference type="Pfam" id="PF03469"/>
    </source>
</evidence>
<dbReference type="RefSeq" id="XP_044945752.1">
    <property type="nucleotide sequence ID" value="XM_045089817.1"/>
</dbReference>
<dbReference type="OrthoDB" id="1892195at2759"/>
<proteinExistence type="evidence at transcript level"/>
<dbReference type="GO" id="GO:0080188">
    <property type="term" value="P:gene silencing by siRNA-directed DNA methylation"/>
    <property type="evidence" value="ECO:0007669"/>
    <property type="project" value="InterPro"/>
</dbReference>
<accession>F2EIT2</accession>
<dbReference type="RefSeq" id="XP_044945753.1">
    <property type="nucleotide sequence ID" value="XM_045089818.1"/>
</dbReference>
<dbReference type="RefSeq" id="XP_044945751.1">
    <property type="nucleotide sequence ID" value="XM_045089816.1"/>
</dbReference>
<dbReference type="SMR" id="F2EIT2"/>
<evidence type="ECO:0000313" key="6">
    <source>
        <dbReference type="Proteomes" id="UP000011116"/>
    </source>
</evidence>
<organism evidence="4">
    <name type="scientific">Hordeum vulgare subsp. vulgare</name>
    <name type="common">Domesticated barley</name>
    <dbReference type="NCBI Taxonomy" id="112509"/>
    <lineage>
        <taxon>Eukaryota</taxon>
        <taxon>Viridiplantae</taxon>
        <taxon>Streptophyta</taxon>
        <taxon>Embryophyta</taxon>
        <taxon>Tracheophyta</taxon>
        <taxon>Spermatophyta</taxon>
        <taxon>Magnoliopsida</taxon>
        <taxon>Liliopsida</taxon>
        <taxon>Poales</taxon>
        <taxon>Poaceae</taxon>
        <taxon>BOP clade</taxon>
        <taxon>Pooideae</taxon>
        <taxon>Triticodae</taxon>
        <taxon>Triticeae</taxon>
        <taxon>Hordeinae</taxon>
        <taxon>Hordeum</taxon>
    </lineage>
</organism>
<feature type="coiled-coil region" evidence="1">
    <location>
        <begin position="82"/>
        <end position="127"/>
    </location>
</feature>
<dbReference type="InterPro" id="IPR005379">
    <property type="entry name" value="FDM1-5/IDN2_XH"/>
</dbReference>
<dbReference type="PANTHER" id="PTHR21596:SF64">
    <property type="entry name" value="FACTOR OF DNA METHYLATION 1-5_IDN2 DOMAIN-CONTAINING PROTEIN"/>
    <property type="match status" value="1"/>
</dbReference>
<keyword evidence="6" id="KW-1185">Reference proteome</keyword>
<dbReference type="Gramene" id="HORVU.MOREX.r3.5HG0441560.1">
    <property type="protein sequence ID" value="HORVU.MOREX.r3.5HG0441560.1"/>
    <property type="gene ID" value="HORVU.MOREX.r3.5HG0441560"/>
</dbReference>
<dbReference type="InterPro" id="IPR045177">
    <property type="entry name" value="FDM1-5/IDN2"/>
</dbReference>
<feature type="region of interest" description="Disordered" evidence="2">
    <location>
        <begin position="141"/>
        <end position="161"/>
    </location>
</feature>
<reference evidence="5" key="3">
    <citation type="submission" date="2020-10" db="EMBL/GenBank/DDBJ databases">
        <authorList>
            <person name="Scholz U."/>
            <person name="Mascher M."/>
            <person name="Fiebig A."/>
        </authorList>
    </citation>
    <scope>NUCLEOTIDE SEQUENCE [LARGE SCALE GENOMIC DNA]</scope>
    <source>
        <strain evidence="5">cv. Morex</strain>
    </source>
</reference>
<dbReference type="EMBL" id="AK376059">
    <property type="protein sequence ID" value="BAK07254.1"/>
    <property type="molecule type" value="mRNA"/>
</dbReference>
<dbReference type="Proteomes" id="UP000011116">
    <property type="component" value="Chromosome 5H"/>
</dbReference>
<keyword evidence="1" id="KW-0175">Coiled coil</keyword>
<feature type="domain" description="Factor of DNA methylation 1-5/IDN2" evidence="3">
    <location>
        <begin position="213"/>
        <end position="340"/>
    </location>
</feature>
<dbReference type="PANTHER" id="PTHR21596">
    <property type="entry name" value="RIBONUCLEASE P SUBUNIT P38"/>
    <property type="match status" value="1"/>
</dbReference>
<sequence>MAENETGGAHHLPASSDVLASNLHSRVEFHKNAYLDYVRISDALHCVMEEKAKLQLEQNTTGQLVAEKDKLITEKGKLVAEKDKLITEKDNLVAEKDKLIAELKTKNEKQAAEIESLKEQLAARESSNPLLALEGSVLQSSQSRRVHTRSMHKRTRESDGNGEVADEYAVMDNPDQGLSTELENAKNALSDIDSELMKGFMYISAASRKIAIKNIGQLSDKPFQQACLNKLPPEEASAKASELHNFWQKQLLNPEWNPSKIVMDEGIPKEIDVDDADLLELRAEWGEEVYKAVVNCLVEIEECGRLTDRAIIPVIWNYKEDRKATRSESVEYMCYQVKRLSSLRGRAIPTRRN</sequence>